<dbReference type="InterPro" id="IPR043128">
    <property type="entry name" value="Rev_trsase/Diguanyl_cyclase"/>
</dbReference>
<evidence type="ECO:0000256" key="5">
    <source>
        <dbReference type="ARBA" id="ARBA00022759"/>
    </source>
</evidence>
<name>A0A6S7G4Y5_PARCT</name>
<feature type="region of interest" description="Disordered" evidence="8">
    <location>
        <begin position="1"/>
        <end position="42"/>
    </location>
</feature>
<evidence type="ECO:0000313" key="10">
    <source>
        <dbReference type="Proteomes" id="UP001152795"/>
    </source>
</evidence>
<dbReference type="PANTHER" id="PTHR37984">
    <property type="entry name" value="PROTEIN CBG26694"/>
    <property type="match status" value="1"/>
</dbReference>
<dbReference type="InterPro" id="IPR000477">
    <property type="entry name" value="RT_dom"/>
</dbReference>
<evidence type="ECO:0000256" key="6">
    <source>
        <dbReference type="ARBA" id="ARBA00022801"/>
    </source>
</evidence>
<dbReference type="GO" id="GO:0006508">
    <property type="term" value="P:proteolysis"/>
    <property type="evidence" value="ECO:0007669"/>
    <property type="project" value="UniProtKB-KW"/>
</dbReference>
<dbReference type="CDD" id="cd01647">
    <property type="entry name" value="RT_LTR"/>
    <property type="match status" value="1"/>
</dbReference>
<evidence type="ECO:0000313" key="9">
    <source>
        <dbReference type="EMBL" id="CAB3985543.1"/>
    </source>
</evidence>
<dbReference type="GO" id="GO:0008233">
    <property type="term" value="F:peptidase activity"/>
    <property type="evidence" value="ECO:0007669"/>
    <property type="project" value="UniProtKB-KW"/>
</dbReference>
<dbReference type="PROSITE" id="PS50878">
    <property type="entry name" value="RT_POL"/>
    <property type="match status" value="1"/>
</dbReference>
<dbReference type="Gene3D" id="3.10.10.10">
    <property type="entry name" value="HIV Type 1 Reverse Transcriptase, subunit A, domain 1"/>
    <property type="match status" value="1"/>
</dbReference>
<evidence type="ECO:0000256" key="2">
    <source>
        <dbReference type="ARBA" id="ARBA00022679"/>
    </source>
</evidence>
<keyword evidence="2" id="KW-0808">Transferase</keyword>
<dbReference type="InterPro" id="IPR043502">
    <property type="entry name" value="DNA/RNA_pol_sf"/>
</dbReference>
<dbReference type="AlphaFoldDB" id="A0A6S7G4Y5"/>
<dbReference type="Pfam" id="PF00078">
    <property type="entry name" value="RVT_1"/>
    <property type="match status" value="1"/>
</dbReference>
<dbReference type="OrthoDB" id="4369127at2759"/>
<sequence length="347" mass="39645">MVKESGHFGEKTKVDIASAVSTKERQDCPEPTNEGASSYVPNVDLEGLSNEQKLIVQKMLQEESVSFSKAGEIGNAKGLQMNINLTDSIPVQKTYTAVPRRLYPEVKQYVEDLLNRGWVWRSRSAYSSSVVCVRKKDGTLRLCVDYRQLNQKTVPDRHPLPRVQATLQSLGGNNWFSMLDQGKAYHQGYISRESRHKTAFITPWGLFEWVRIPFGLMNAPGEFQRFMEDCLHDLRDEICIPYLDDVIVFSKSFEEHVDHVRQVLQRLRANGIKLKPEKCKLFQREVNYLGQIVSTEGYRPDPSKVNAVTALKDSVPTNVEVPKLLGLVGYYRRYIPDFALTARPLFD</sequence>
<comment type="caution">
    <text evidence="9">The sequence shown here is derived from an EMBL/GenBank/DDBJ whole genome shotgun (WGS) entry which is preliminary data.</text>
</comment>
<evidence type="ECO:0000256" key="7">
    <source>
        <dbReference type="ARBA" id="ARBA00022918"/>
    </source>
</evidence>
<dbReference type="PANTHER" id="PTHR37984:SF5">
    <property type="entry name" value="PROTEIN NYNRIN-LIKE"/>
    <property type="match status" value="1"/>
</dbReference>
<accession>A0A6S7G4Y5</accession>
<protein>
    <submittedName>
        <fullName evidence="9">Uncharacterized protein</fullName>
    </submittedName>
</protein>
<gene>
    <name evidence="9" type="ORF">PACLA_8A004145</name>
</gene>
<keyword evidence="7" id="KW-0695">RNA-directed DNA polymerase</keyword>
<dbReference type="FunFam" id="3.10.10.10:FF:000007">
    <property type="entry name" value="Retrovirus-related Pol polyprotein from transposon 17.6-like Protein"/>
    <property type="match status" value="1"/>
</dbReference>
<dbReference type="SUPFAM" id="SSF56672">
    <property type="entry name" value="DNA/RNA polymerases"/>
    <property type="match status" value="1"/>
</dbReference>
<dbReference type="GO" id="GO:0003964">
    <property type="term" value="F:RNA-directed DNA polymerase activity"/>
    <property type="evidence" value="ECO:0007669"/>
    <property type="project" value="UniProtKB-KW"/>
</dbReference>
<reference evidence="9" key="1">
    <citation type="submission" date="2020-04" db="EMBL/GenBank/DDBJ databases">
        <authorList>
            <person name="Alioto T."/>
            <person name="Alioto T."/>
            <person name="Gomez Garrido J."/>
        </authorList>
    </citation>
    <scope>NUCLEOTIDE SEQUENCE</scope>
    <source>
        <strain evidence="9">A484AB</strain>
    </source>
</reference>
<dbReference type="InterPro" id="IPR050951">
    <property type="entry name" value="Retrovirus_Pol_polyprotein"/>
</dbReference>
<keyword evidence="6" id="KW-0378">Hydrolase</keyword>
<evidence type="ECO:0000256" key="3">
    <source>
        <dbReference type="ARBA" id="ARBA00022695"/>
    </source>
</evidence>
<dbReference type="EMBL" id="CACRXK020000884">
    <property type="protein sequence ID" value="CAB3985543.1"/>
    <property type="molecule type" value="Genomic_DNA"/>
</dbReference>
<evidence type="ECO:0000256" key="4">
    <source>
        <dbReference type="ARBA" id="ARBA00022722"/>
    </source>
</evidence>
<keyword evidence="5" id="KW-0255">Endonuclease</keyword>
<keyword evidence="4" id="KW-0540">Nuclease</keyword>
<feature type="compositionally biased region" description="Basic and acidic residues" evidence="8">
    <location>
        <begin position="1"/>
        <end position="14"/>
    </location>
</feature>
<evidence type="ECO:0000256" key="8">
    <source>
        <dbReference type="SAM" id="MobiDB-lite"/>
    </source>
</evidence>
<dbReference type="GO" id="GO:0004519">
    <property type="term" value="F:endonuclease activity"/>
    <property type="evidence" value="ECO:0007669"/>
    <property type="project" value="UniProtKB-KW"/>
</dbReference>
<organism evidence="9 10">
    <name type="scientific">Paramuricea clavata</name>
    <name type="common">Red gorgonian</name>
    <name type="synonym">Violescent sea-whip</name>
    <dbReference type="NCBI Taxonomy" id="317549"/>
    <lineage>
        <taxon>Eukaryota</taxon>
        <taxon>Metazoa</taxon>
        <taxon>Cnidaria</taxon>
        <taxon>Anthozoa</taxon>
        <taxon>Octocorallia</taxon>
        <taxon>Malacalcyonacea</taxon>
        <taxon>Plexauridae</taxon>
        <taxon>Paramuricea</taxon>
    </lineage>
</organism>
<dbReference type="Gene3D" id="3.30.70.270">
    <property type="match status" value="2"/>
</dbReference>
<keyword evidence="1" id="KW-0645">Protease</keyword>
<keyword evidence="10" id="KW-1185">Reference proteome</keyword>
<evidence type="ECO:0000256" key="1">
    <source>
        <dbReference type="ARBA" id="ARBA00022670"/>
    </source>
</evidence>
<proteinExistence type="predicted"/>
<keyword evidence="3" id="KW-0548">Nucleotidyltransferase</keyword>
<dbReference type="Proteomes" id="UP001152795">
    <property type="component" value="Unassembled WGS sequence"/>
</dbReference>